<evidence type="ECO:0000313" key="2">
    <source>
        <dbReference type="Proteomes" id="UP000028681"/>
    </source>
</evidence>
<proteinExistence type="predicted"/>
<dbReference type="KEGG" id="ete:ETEE_0253"/>
<organism evidence="1 2">
    <name type="scientific">Edwardsiella anguillarum ET080813</name>
    <dbReference type="NCBI Taxonomy" id="667120"/>
    <lineage>
        <taxon>Bacteria</taxon>
        <taxon>Pseudomonadati</taxon>
        <taxon>Pseudomonadota</taxon>
        <taxon>Gammaproteobacteria</taxon>
        <taxon>Enterobacterales</taxon>
        <taxon>Hafniaceae</taxon>
        <taxon>Edwardsiella</taxon>
    </lineage>
</organism>
<gene>
    <name evidence="1" type="ORF">ETEE_0253</name>
</gene>
<dbReference type="AlphaFoldDB" id="A0A076LJH8"/>
<protein>
    <submittedName>
        <fullName evidence="1">Uncharacterized protein</fullName>
    </submittedName>
</protein>
<reference evidence="1 2" key="1">
    <citation type="journal article" date="2012" name="PLoS ONE">
        <title>Edwardsiella comparative phylogenomics reveal the new intra/inter-species taxonomic relationships, virulence evolution and niche adaptation mechanisms.</title>
        <authorList>
            <person name="Yang M."/>
            <person name="Lv Y."/>
            <person name="Xiao J."/>
            <person name="Wu H."/>
            <person name="Zheng H."/>
            <person name="Liu Q."/>
            <person name="Zhang Y."/>
            <person name="Wang Q."/>
        </authorList>
    </citation>
    <scope>NUCLEOTIDE SEQUENCE [LARGE SCALE GENOMIC DNA]</scope>
    <source>
        <strain evidence="2">080813</strain>
    </source>
</reference>
<name>A0A076LJH8_9GAMM</name>
<dbReference type="Proteomes" id="UP000028681">
    <property type="component" value="Chromosome"/>
</dbReference>
<dbReference type="EMBL" id="CP006664">
    <property type="protein sequence ID" value="AIJ06733.1"/>
    <property type="molecule type" value="Genomic_DNA"/>
</dbReference>
<evidence type="ECO:0000313" key="1">
    <source>
        <dbReference type="EMBL" id="AIJ06733.1"/>
    </source>
</evidence>
<sequence length="38" mass="4655">MFFSYQAAISLPDSYLDRYGIIYYEKSDCILRFYPELY</sequence>
<dbReference type="HOGENOM" id="CLU_3327338_0_0_6"/>
<accession>A0A076LJH8</accession>